<dbReference type="InterPro" id="IPR018232">
    <property type="entry name" value="Glyco_hydro_37_CS"/>
</dbReference>
<dbReference type="PROSITE" id="PS00928">
    <property type="entry name" value="TREHALASE_2"/>
    <property type="match status" value="1"/>
</dbReference>
<dbReference type="EC" id="3.2.1.28" evidence="5"/>
<dbReference type="GO" id="GO:0005737">
    <property type="term" value="C:cytoplasm"/>
    <property type="evidence" value="ECO:0007669"/>
    <property type="project" value="InterPro"/>
</dbReference>
<dbReference type="AlphaFoldDB" id="A0A448YLZ4"/>
<dbReference type="InterPro" id="IPR011120">
    <property type="entry name" value="Trehalase_Ca-bd"/>
</dbReference>
<evidence type="ECO:0000256" key="1">
    <source>
        <dbReference type="ARBA" id="ARBA00001576"/>
    </source>
</evidence>
<feature type="domain" description="Neutral trehalase Ca2+ binding" evidence="7">
    <location>
        <begin position="425"/>
        <end position="454"/>
    </location>
</feature>
<gene>
    <name evidence="8" type="ORF">BRENAR_LOCUS2605</name>
</gene>
<comment type="similarity">
    <text evidence="2 5">Belongs to the glycosyl hydrolase 37 family.</text>
</comment>
<comment type="catalytic activity">
    <reaction evidence="1 5">
        <text>alpha,alpha-trehalose + H2O = alpha-D-glucose + beta-D-glucose</text>
        <dbReference type="Rhea" id="RHEA:32675"/>
        <dbReference type="ChEBI" id="CHEBI:15377"/>
        <dbReference type="ChEBI" id="CHEBI:15903"/>
        <dbReference type="ChEBI" id="CHEBI:16551"/>
        <dbReference type="ChEBI" id="CHEBI:17925"/>
        <dbReference type="EC" id="3.2.1.28"/>
    </reaction>
</comment>
<evidence type="ECO:0000256" key="5">
    <source>
        <dbReference type="RuleBase" id="RU361180"/>
    </source>
</evidence>
<keyword evidence="4 5" id="KW-0326">Glycosidase</keyword>
<keyword evidence="9" id="KW-1185">Reference proteome</keyword>
<feature type="compositionally biased region" description="Polar residues" evidence="6">
    <location>
        <begin position="1"/>
        <end position="10"/>
    </location>
</feature>
<dbReference type="SUPFAM" id="SSF48208">
    <property type="entry name" value="Six-hairpin glycosidases"/>
    <property type="match status" value="1"/>
</dbReference>
<keyword evidence="3 5" id="KW-0378">Hydrolase</keyword>
<feature type="compositionally biased region" description="Basic and acidic residues" evidence="6">
    <location>
        <begin position="81"/>
        <end position="94"/>
    </location>
</feature>
<proteinExistence type="inferred from homology"/>
<dbReference type="Proteomes" id="UP000290900">
    <property type="component" value="Unassembled WGS sequence"/>
</dbReference>
<dbReference type="InterPro" id="IPR001661">
    <property type="entry name" value="Glyco_hydro_37"/>
</dbReference>
<feature type="region of interest" description="Disordered" evidence="6">
    <location>
        <begin position="180"/>
        <end position="212"/>
    </location>
</feature>
<dbReference type="GO" id="GO:0004555">
    <property type="term" value="F:alpha,alpha-trehalase activity"/>
    <property type="evidence" value="ECO:0007669"/>
    <property type="project" value="UniProtKB-EC"/>
</dbReference>
<evidence type="ECO:0000256" key="4">
    <source>
        <dbReference type="ARBA" id="ARBA00023295"/>
    </source>
</evidence>
<dbReference type="GO" id="GO:0005993">
    <property type="term" value="P:trehalose catabolic process"/>
    <property type="evidence" value="ECO:0007669"/>
    <property type="project" value="InterPro"/>
</dbReference>
<dbReference type="Pfam" id="PF07492">
    <property type="entry name" value="Trehalase_Ca-bi"/>
    <property type="match status" value="1"/>
</dbReference>
<protein>
    <recommendedName>
        <fullName evidence="5">Trehalase</fullName>
        <ecNumber evidence="5">3.2.1.28</ecNumber>
    </recommendedName>
    <alternativeName>
        <fullName evidence="5">Alpha-trehalose glucohydrolase</fullName>
    </alternativeName>
</protein>
<dbReference type="InterPro" id="IPR012341">
    <property type="entry name" value="6hp_glycosidase-like_sf"/>
</dbReference>
<dbReference type="PROSITE" id="PS00927">
    <property type="entry name" value="TREHALASE_1"/>
    <property type="match status" value="1"/>
</dbReference>
<dbReference type="GO" id="GO:0005509">
    <property type="term" value="F:calcium ion binding"/>
    <property type="evidence" value="ECO:0007669"/>
    <property type="project" value="InterPro"/>
</dbReference>
<dbReference type="PANTHER" id="PTHR23403:SF6">
    <property type="entry name" value="CYTOSOLIC NEUTRAL TREHALASE-RELATED"/>
    <property type="match status" value="1"/>
</dbReference>
<evidence type="ECO:0000256" key="2">
    <source>
        <dbReference type="ARBA" id="ARBA00005615"/>
    </source>
</evidence>
<dbReference type="FunCoup" id="A0A448YLZ4">
    <property type="interactions" value="344"/>
</dbReference>
<reference evidence="8 9" key="1">
    <citation type="submission" date="2018-12" db="EMBL/GenBank/DDBJ databases">
        <authorList>
            <person name="Tiukova I."/>
            <person name="Dainat J."/>
        </authorList>
    </citation>
    <scope>NUCLEOTIDE SEQUENCE [LARGE SCALE GENOMIC DNA]</scope>
</reference>
<feature type="compositionally biased region" description="Acidic residues" evidence="6">
    <location>
        <begin position="189"/>
        <end position="200"/>
    </location>
</feature>
<dbReference type="InterPro" id="IPR008928">
    <property type="entry name" value="6-hairpin_glycosidase_sf"/>
</dbReference>
<evidence type="ECO:0000313" key="9">
    <source>
        <dbReference type="Proteomes" id="UP000290900"/>
    </source>
</evidence>
<dbReference type="STRING" id="13370.A0A448YLZ4"/>
<feature type="region of interest" description="Disordered" evidence="6">
    <location>
        <begin position="1"/>
        <end position="53"/>
    </location>
</feature>
<evidence type="ECO:0000256" key="3">
    <source>
        <dbReference type="ARBA" id="ARBA00022801"/>
    </source>
</evidence>
<feature type="region of interest" description="Disordered" evidence="6">
    <location>
        <begin position="349"/>
        <end position="406"/>
    </location>
</feature>
<feature type="region of interest" description="Disordered" evidence="6">
    <location>
        <begin position="72"/>
        <end position="145"/>
    </location>
</feature>
<evidence type="ECO:0000256" key="6">
    <source>
        <dbReference type="SAM" id="MobiDB-lite"/>
    </source>
</evidence>
<dbReference type="PRINTS" id="PR00744">
    <property type="entry name" value="GLHYDRLASE37"/>
</dbReference>
<feature type="compositionally biased region" description="Acidic residues" evidence="6">
    <location>
        <begin position="103"/>
        <end position="119"/>
    </location>
</feature>
<dbReference type="InParanoid" id="A0A448YLZ4"/>
<dbReference type="PANTHER" id="PTHR23403">
    <property type="entry name" value="TREHALASE"/>
    <property type="match status" value="1"/>
</dbReference>
<dbReference type="EMBL" id="CAACVR010000013">
    <property type="protein sequence ID" value="VEU21873.1"/>
    <property type="molecule type" value="Genomic_DNA"/>
</dbReference>
<evidence type="ECO:0000259" key="7">
    <source>
        <dbReference type="Pfam" id="PF07492"/>
    </source>
</evidence>
<organism evidence="8 9">
    <name type="scientific">Brettanomyces naardenensis</name>
    <name type="common">Yeast</name>
    <dbReference type="NCBI Taxonomy" id="13370"/>
    <lineage>
        <taxon>Eukaryota</taxon>
        <taxon>Fungi</taxon>
        <taxon>Dikarya</taxon>
        <taxon>Ascomycota</taxon>
        <taxon>Saccharomycotina</taxon>
        <taxon>Pichiomycetes</taxon>
        <taxon>Pichiales</taxon>
        <taxon>Pichiaceae</taxon>
        <taxon>Brettanomyces</taxon>
    </lineage>
</organism>
<sequence length="1090" mass="123920">MPSAQKQPSGPLQLAPQDVSSRTRKSSGGEVDPYETPDLYYGPQTDPSNRHTHWGRLRTLSSVFPRRVSPVQFNPTFLEGDPNKTKGVTEDRTSHATNGLFDFGDDESVISDEDEEDNAEAARKHTEQAAAHNHSPRARRGSRITDQIKAVFRRKKLESHLGAHGEAFFSQAEDLGEHANAPHHRDVSPDDESDFEEDELAANAASPSNSTGSLLALENQLRTNNYVIGMPRSGVTSPVNRSTDELGNLTRIQNKVRESRKSDAAADVVSLASTIGSEGSTKSETDAEPVSTRPSSQNLLSRSEEALSTTTPRSKSFVRRYNKGIKMWNQIATSGRLQSNVFERRWIKGQEADGSSGNSDGLFAKPETSRGITPPETPRGVSTRASVLPPFVPTDSSLRRRASADDSSSKVNSKRFFISDIDATLEQLLANEDTDHNCQITIEDTGPKVLKLGTANSNGFKQYDIRGTYMLSNLLQELTIAKRMGREQMILDEARLNENPVARLQRLITTVFWKNLTRQVNQNAVLQMARDTKIKSPDARFPRIYVPHREPEQYYYYCSIAKHHPDYQLEVEYLPDKITPEWVKSVNERPGFLALAMRHRSERYGDLEGYPFIVPGGRFNEQYGWDSYFETLGLLKCDKVEPCIGMCKNFIFEILHYGKILNANRSYYLCRSQPPFLTQMALRVFNHVRLHEHREELDLLKDAITAAIKEYNDVWCCEPRLDKKTGLSAYHPDGLGIPPETEPSHFHAVLSPYCQKYGLPFEEFTRKYNDGEIHEPSLDEYFVNDRAVRESGHDTTYRLEGVCADLATVDLNSLLYKYESDIAFVIETYFNNNFVLPDGTVEKKEKWIELARLRKERMDKYMWSEEDSLYYDYNVRLGKRSAYESVTSLYPMWANLCSKEQAEKIVKNSIPKFEEFGGLVSGTERSRGEIGVEKPSRQWDYPYAWAPHQMIAWKGLSNYGYYNVARRLSYRWCYMMTLAFVDFNGIVVEKYDATSERQPHKVDAEYGNQGSGFKGVATEGFGWVNASYLVGLGYLDRMGVRALGMVTPPRDFFHHMRPSERKTYALDSKQAKLAKEINESTKERDLEFTT</sequence>
<accession>A0A448YLZ4</accession>
<feature type="compositionally biased region" description="Polar residues" evidence="6">
    <location>
        <begin position="292"/>
        <end position="314"/>
    </location>
</feature>
<evidence type="ECO:0000313" key="8">
    <source>
        <dbReference type="EMBL" id="VEU21873.1"/>
    </source>
</evidence>
<dbReference type="OrthoDB" id="3542292at2759"/>
<dbReference type="Gene3D" id="1.50.10.10">
    <property type="match status" value="1"/>
</dbReference>
<feature type="region of interest" description="Disordered" evidence="6">
    <location>
        <begin position="275"/>
        <end position="315"/>
    </location>
</feature>
<dbReference type="Pfam" id="PF01204">
    <property type="entry name" value="Trehalase"/>
    <property type="match status" value="1"/>
</dbReference>
<name>A0A448YLZ4_BRENA</name>